<evidence type="ECO:0000256" key="3">
    <source>
        <dbReference type="ARBA" id="ARBA00024195"/>
    </source>
</evidence>
<dbReference type="EMBL" id="ATLV01012286">
    <property type="status" value="NOT_ANNOTATED_CDS"/>
    <property type="molecule type" value="Genomic_DNA"/>
</dbReference>
<dbReference type="SUPFAM" id="SSF50494">
    <property type="entry name" value="Trypsin-like serine proteases"/>
    <property type="match status" value="1"/>
</dbReference>
<dbReference type="InterPro" id="IPR009003">
    <property type="entry name" value="Peptidase_S1_PA"/>
</dbReference>
<dbReference type="STRING" id="74873.A0A084VEQ1"/>
<feature type="compositionally biased region" description="Basic and acidic residues" evidence="5">
    <location>
        <begin position="455"/>
        <end position="466"/>
    </location>
</feature>
<evidence type="ECO:0000259" key="6">
    <source>
        <dbReference type="Pfam" id="PF00089"/>
    </source>
</evidence>
<dbReference type="GO" id="GO:0006508">
    <property type="term" value="P:proteolysis"/>
    <property type="evidence" value="ECO:0007669"/>
    <property type="project" value="InterPro"/>
</dbReference>
<evidence type="ECO:0000313" key="7">
    <source>
        <dbReference type="EMBL" id="KFB36445.1"/>
    </source>
</evidence>
<dbReference type="Proteomes" id="UP000030765">
    <property type="component" value="Unassembled WGS sequence"/>
</dbReference>
<dbReference type="Gene3D" id="2.120.10.30">
    <property type="entry name" value="TolB, C-terminal domain"/>
    <property type="match status" value="1"/>
</dbReference>
<dbReference type="AlphaFoldDB" id="A0A084VEQ1"/>
<feature type="repeat" description="LDL-receptor class B" evidence="4">
    <location>
        <begin position="171"/>
        <end position="213"/>
    </location>
</feature>
<dbReference type="GO" id="GO:0042813">
    <property type="term" value="F:Wnt receptor activity"/>
    <property type="evidence" value="ECO:0007669"/>
    <property type="project" value="TreeGrafter"/>
</dbReference>
<evidence type="ECO:0000256" key="1">
    <source>
        <dbReference type="ARBA" id="ARBA00022536"/>
    </source>
</evidence>
<evidence type="ECO:0000256" key="4">
    <source>
        <dbReference type="PROSITE-ProRule" id="PRU00461"/>
    </source>
</evidence>
<keyword evidence="1" id="KW-0245">EGF-like domain</keyword>
<dbReference type="VEuPathDB" id="VectorBase:ASIC003482"/>
<dbReference type="VEuPathDB" id="VectorBase:ASIS008417"/>
<protein>
    <submittedName>
        <fullName evidence="8">Peptidase S1 domain-containing protein</fullName>
    </submittedName>
</protein>
<sequence>MAELSVLDIKNCTELYKDTYENVTSKVYCVGETDKISACKGGRGGGMFFNIRNEWYLQGIMSFSPARPEVNTSLCDPSKPVMFTDVTEYRSWITRYTNTRKWLQNLQPCKDDLIGKDTECNAVKRFEDDFFIAATEDSIIRVPVNGDPASNVFSDSYEYKLGGLDYDCVEDRFYWSEPDKKSIFSAKYDGTDKKAFVTVNISNPKYLAVDWISRHLYWVDKDILEVASLENPDVRTLVSNDVAKNDKIAIDPLQGKLYRSRENRIEWSNLDGSDSELLLDSDTMKISDMKVYMATGELCYIDEGKRQLDCIDTSTKHIRTIVSNLTNARTFAITDDLFSWTEDNSGGMDNTPENVTLLIAISSSCPRIYSPCAIRNGECPEDTICLLSSRVSPGKTCQTKRVPESGNPIVPLILGNTLMSLVALTSIRDPSTERRTGPNGGKLEKNGTALPNDNGIKKKESGSREPERILVDDFPNFKYISDNSFLARTTWRSSGPFGAPSPDAPRSRAPPSLGKSERKYEMLRKQYNRFGGARASSTLFAYCFSPGFGPGSSGRAHKSFMRPSGWCPATPPVRKQSQENTLPWDVVHAWCRTGSEAQCVEGEKAEAVSFSEWQCEITDVRYMIIFLHAKVTPPKRTETNRCREINS</sequence>
<dbReference type="OrthoDB" id="5958943at2759"/>
<dbReference type="SUPFAM" id="SSF63825">
    <property type="entry name" value="YWTD domain"/>
    <property type="match status" value="1"/>
</dbReference>
<feature type="domain" description="Peptidase S1" evidence="6">
    <location>
        <begin position="3"/>
        <end position="93"/>
    </location>
</feature>
<dbReference type="GO" id="GO:0004252">
    <property type="term" value="F:serine-type endopeptidase activity"/>
    <property type="evidence" value="ECO:0007669"/>
    <property type="project" value="InterPro"/>
</dbReference>
<dbReference type="EnsemblMetazoa" id="ASIC003482-RA">
    <property type="protein sequence ID" value="ASIC003482-PA"/>
    <property type="gene ID" value="ASIC003482"/>
</dbReference>
<dbReference type="InterPro" id="IPR000033">
    <property type="entry name" value="LDLR_classB_rpt"/>
</dbReference>
<dbReference type="InterPro" id="IPR001254">
    <property type="entry name" value="Trypsin_dom"/>
</dbReference>
<comment type="similarity">
    <text evidence="3">Belongs to the peptidase S1 family. CLIP subfamily.</text>
</comment>
<name>A0A084VEQ1_ANOSI</name>
<proteinExistence type="inferred from homology"/>
<dbReference type="Gene3D" id="2.40.10.10">
    <property type="entry name" value="Trypsin-like serine proteases"/>
    <property type="match status" value="1"/>
</dbReference>
<evidence type="ECO:0000256" key="2">
    <source>
        <dbReference type="ARBA" id="ARBA00022737"/>
    </source>
</evidence>
<feature type="region of interest" description="Disordered" evidence="5">
    <location>
        <begin position="493"/>
        <end position="516"/>
    </location>
</feature>
<gene>
    <name evidence="7" type="ORF">ZHAS_00003482</name>
</gene>
<dbReference type="InterPro" id="IPR043504">
    <property type="entry name" value="Peptidase_S1_PA_chymotrypsin"/>
</dbReference>
<reference evidence="7 9" key="1">
    <citation type="journal article" date="2014" name="BMC Genomics">
        <title>Genome sequence of Anopheles sinensis provides insight into genetics basis of mosquito competence for malaria parasites.</title>
        <authorList>
            <person name="Zhou D."/>
            <person name="Zhang D."/>
            <person name="Ding G."/>
            <person name="Shi L."/>
            <person name="Hou Q."/>
            <person name="Ye Y."/>
            <person name="Xu Y."/>
            <person name="Zhou H."/>
            <person name="Xiong C."/>
            <person name="Li S."/>
            <person name="Yu J."/>
            <person name="Hong S."/>
            <person name="Yu X."/>
            <person name="Zou P."/>
            <person name="Chen C."/>
            <person name="Chang X."/>
            <person name="Wang W."/>
            <person name="Lv Y."/>
            <person name="Sun Y."/>
            <person name="Ma L."/>
            <person name="Shen B."/>
            <person name="Zhu C."/>
        </authorList>
    </citation>
    <scope>NUCLEOTIDE SEQUENCE [LARGE SCALE GENOMIC DNA]</scope>
</reference>
<feature type="region of interest" description="Disordered" evidence="5">
    <location>
        <begin position="429"/>
        <end position="466"/>
    </location>
</feature>
<evidence type="ECO:0000256" key="5">
    <source>
        <dbReference type="SAM" id="MobiDB-lite"/>
    </source>
</evidence>
<dbReference type="GO" id="GO:0005886">
    <property type="term" value="C:plasma membrane"/>
    <property type="evidence" value="ECO:0007669"/>
    <property type="project" value="TreeGrafter"/>
</dbReference>
<evidence type="ECO:0000313" key="8">
    <source>
        <dbReference type="EnsemblMetazoa" id="ASIC003482-PA"/>
    </source>
</evidence>
<dbReference type="GO" id="GO:0017147">
    <property type="term" value="F:Wnt-protein binding"/>
    <property type="evidence" value="ECO:0007669"/>
    <property type="project" value="TreeGrafter"/>
</dbReference>
<evidence type="ECO:0000313" key="9">
    <source>
        <dbReference type="Proteomes" id="UP000030765"/>
    </source>
</evidence>
<dbReference type="EMBL" id="KE524778">
    <property type="protein sequence ID" value="KFB36445.1"/>
    <property type="molecule type" value="Genomic_DNA"/>
</dbReference>
<dbReference type="InterPro" id="IPR011042">
    <property type="entry name" value="6-blade_b-propeller_TolB-like"/>
</dbReference>
<organism evidence="7">
    <name type="scientific">Anopheles sinensis</name>
    <name type="common">Mosquito</name>
    <dbReference type="NCBI Taxonomy" id="74873"/>
    <lineage>
        <taxon>Eukaryota</taxon>
        <taxon>Metazoa</taxon>
        <taxon>Ecdysozoa</taxon>
        <taxon>Arthropoda</taxon>
        <taxon>Hexapoda</taxon>
        <taxon>Insecta</taxon>
        <taxon>Pterygota</taxon>
        <taxon>Neoptera</taxon>
        <taxon>Endopterygota</taxon>
        <taxon>Diptera</taxon>
        <taxon>Nematocera</taxon>
        <taxon>Culicoidea</taxon>
        <taxon>Culicidae</taxon>
        <taxon>Anophelinae</taxon>
        <taxon>Anopheles</taxon>
    </lineage>
</organism>
<dbReference type="PANTHER" id="PTHR46513">
    <property type="entry name" value="VITELLOGENIN RECEPTOR-LIKE PROTEIN-RELATED-RELATED"/>
    <property type="match status" value="1"/>
</dbReference>
<keyword evidence="2" id="KW-0677">Repeat</keyword>
<keyword evidence="9" id="KW-1185">Reference proteome</keyword>
<dbReference type="GO" id="GO:0060070">
    <property type="term" value="P:canonical Wnt signaling pathway"/>
    <property type="evidence" value="ECO:0007669"/>
    <property type="project" value="TreeGrafter"/>
</dbReference>
<dbReference type="PANTHER" id="PTHR46513:SF13">
    <property type="entry name" value="EGF-LIKE DOMAIN-CONTAINING PROTEIN"/>
    <property type="match status" value="1"/>
</dbReference>
<dbReference type="Pfam" id="PF00058">
    <property type="entry name" value="Ldl_recept_b"/>
    <property type="match status" value="1"/>
</dbReference>
<accession>A0A084VEQ1</accession>
<reference evidence="8" key="2">
    <citation type="submission" date="2020-05" db="UniProtKB">
        <authorList>
            <consortium name="EnsemblMetazoa"/>
        </authorList>
    </citation>
    <scope>IDENTIFICATION</scope>
</reference>
<dbReference type="InterPro" id="IPR050778">
    <property type="entry name" value="Cueball_EGF_LRP_Nidogen"/>
</dbReference>
<dbReference type="PROSITE" id="PS51120">
    <property type="entry name" value="LDLRB"/>
    <property type="match status" value="1"/>
</dbReference>
<dbReference type="SMART" id="SM00135">
    <property type="entry name" value="LY"/>
    <property type="match status" value="3"/>
</dbReference>
<dbReference type="Pfam" id="PF00089">
    <property type="entry name" value="Trypsin"/>
    <property type="match status" value="1"/>
</dbReference>